<comment type="cofactor">
    <cofactor evidence="1">
        <name>FAD</name>
        <dbReference type="ChEBI" id="CHEBI:57692"/>
    </cofactor>
</comment>
<protein>
    <recommendedName>
        <fullName evidence="17">Cytochrome-b5 reductase</fullName>
    </recommendedName>
</protein>
<dbReference type="PRINTS" id="PR00363">
    <property type="entry name" value="CYTOCHROMEB5"/>
</dbReference>
<keyword evidence="6" id="KW-0479">Metal-binding</keyword>
<feature type="domain" description="FAD-binding FR-type" evidence="14">
    <location>
        <begin position="298"/>
        <end position="402"/>
    </location>
</feature>
<dbReference type="InterPro" id="IPR017938">
    <property type="entry name" value="Riboflavin_synthase-like_b-brl"/>
</dbReference>
<dbReference type="SUPFAM" id="SSF52343">
    <property type="entry name" value="Ferredoxin reductase-like, C-terminal NADP-linked domain"/>
    <property type="match status" value="1"/>
</dbReference>
<evidence type="ECO:0000256" key="3">
    <source>
        <dbReference type="ARBA" id="ARBA00006105"/>
    </source>
</evidence>
<dbReference type="PRINTS" id="PR00406">
    <property type="entry name" value="CYTB5RDTASE"/>
</dbReference>
<comment type="subcellular location">
    <subcellularLocation>
        <location evidence="2">Membrane</location>
    </subcellularLocation>
</comment>
<keyword evidence="12" id="KW-0732">Signal</keyword>
<dbReference type="CDD" id="cd06183">
    <property type="entry name" value="cyt_b5_reduct_like"/>
    <property type="match status" value="1"/>
</dbReference>
<dbReference type="EMBL" id="JAZHXI010000007">
    <property type="protein sequence ID" value="KAL2069530.1"/>
    <property type="molecule type" value="Genomic_DNA"/>
</dbReference>
<dbReference type="InterPro" id="IPR018506">
    <property type="entry name" value="Cyt_B5_heme-BS"/>
</dbReference>
<feature type="region of interest" description="Disordered" evidence="11">
    <location>
        <begin position="161"/>
        <end position="193"/>
    </location>
</feature>
<dbReference type="SUPFAM" id="SSF63380">
    <property type="entry name" value="Riboflavin synthase domain-like"/>
    <property type="match status" value="1"/>
</dbReference>
<accession>A0ABR4CHT6</accession>
<dbReference type="InterPro" id="IPR017927">
    <property type="entry name" value="FAD-bd_FR_type"/>
</dbReference>
<evidence type="ECO:0000259" key="13">
    <source>
        <dbReference type="PROSITE" id="PS50255"/>
    </source>
</evidence>
<dbReference type="InterPro" id="IPR008333">
    <property type="entry name" value="Cbr1-like_FAD-bd_dom"/>
</dbReference>
<keyword evidence="7" id="KW-0274">FAD</keyword>
<proteinExistence type="inferred from homology"/>
<dbReference type="InterPro" id="IPR001199">
    <property type="entry name" value="Cyt_B5-like_heme/steroid-bd"/>
</dbReference>
<evidence type="ECO:0000256" key="7">
    <source>
        <dbReference type="ARBA" id="ARBA00022827"/>
    </source>
</evidence>
<evidence type="ECO:0000259" key="14">
    <source>
        <dbReference type="PROSITE" id="PS51384"/>
    </source>
</evidence>
<evidence type="ECO:0000256" key="12">
    <source>
        <dbReference type="SAM" id="SignalP"/>
    </source>
</evidence>
<reference evidence="15 16" key="1">
    <citation type="journal article" date="2024" name="Commun. Biol.">
        <title>Comparative genomic analysis of thermophilic fungi reveals convergent evolutionary adaptations and gene losses.</title>
        <authorList>
            <person name="Steindorff A.S."/>
            <person name="Aguilar-Pontes M.V."/>
            <person name="Robinson A.J."/>
            <person name="Andreopoulos B."/>
            <person name="LaButti K."/>
            <person name="Kuo A."/>
            <person name="Mondo S."/>
            <person name="Riley R."/>
            <person name="Otillar R."/>
            <person name="Haridas S."/>
            <person name="Lipzen A."/>
            <person name="Grimwood J."/>
            <person name="Schmutz J."/>
            <person name="Clum A."/>
            <person name="Reid I.D."/>
            <person name="Moisan M.C."/>
            <person name="Butler G."/>
            <person name="Nguyen T.T.M."/>
            <person name="Dewar K."/>
            <person name="Conant G."/>
            <person name="Drula E."/>
            <person name="Henrissat B."/>
            <person name="Hansel C."/>
            <person name="Singer S."/>
            <person name="Hutchinson M.I."/>
            <person name="de Vries R.P."/>
            <person name="Natvig D.O."/>
            <person name="Powell A.J."/>
            <person name="Tsang A."/>
            <person name="Grigoriev I.V."/>
        </authorList>
    </citation>
    <scope>NUCLEOTIDE SEQUENCE [LARGE SCALE GENOMIC DNA]</scope>
    <source>
        <strain evidence="15 16">CBS 494.80</strain>
    </source>
</reference>
<feature type="chain" id="PRO_5045759483" description="Cytochrome-b5 reductase" evidence="12">
    <location>
        <begin position="23"/>
        <end position="542"/>
    </location>
</feature>
<evidence type="ECO:0000256" key="5">
    <source>
        <dbReference type="ARBA" id="ARBA00022630"/>
    </source>
</evidence>
<evidence type="ECO:0008006" key="17">
    <source>
        <dbReference type="Google" id="ProtNLM"/>
    </source>
</evidence>
<dbReference type="Pfam" id="PF00175">
    <property type="entry name" value="NAD_binding_1"/>
    <property type="match status" value="1"/>
</dbReference>
<keyword evidence="4" id="KW-0349">Heme</keyword>
<gene>
    <name evidence="15" type="ORF">VTL71DRAFT_14209</name>
</gene>
<dbReference type="Gene3D" id="3.40.50.80">
    <property type="entry name" value="Nucleotide-binding domain of ferredoxin-NADP reductase (FNR) module"/>
    <property type="match status" value="1"/>
</dbReference>
<keyword evidence="8" id="KW-0560">Oxidoreductase</keyword>
<evidence type="ECO:0000256" key="9">
    <source>
        <dbReference type="ARBA" id="ARBA00023004"/>
    </source>
</evidence>
<evidence type="ECO:0000256" key="8">
    <source>
        <dbReference type="ARBA" id="ARBA00023002"/>
    </source>
</evidence>
<evidence type="ECO:0000313" key="16">
    <source>
        <dbReference type="Proteomes" id="UP001595075"/>
    </source>
</evidence>
<dbReference type="PROSITE" id="PS50255">
    <property type="entry name" value="CYTOCHROME_B5_2"/>
    <property type="match status" value="1"/>
</dbReference>
<organism evidence="15 16">
    <name type="scientific">Oculimacula yallundae</name>
    <dbReference type="NCBI Taxonomy" id="86028"/>
    <lineage>
        <taxon>Eukaryota</taxon>
        <taxon>Fungi</taxon>
        <taxon>Dikarya</taxon>
        <taxon>Ascomycota</taxon>
        <taxon>Pezizomycotina</taxon>
        <taxon>Leotiomycetes</taxon>
        <taxon>Helotiales</taxon>
        <taxon>Ploettnerulaceae</taxon>
        <taxon>Oculimacula</taxon>
    </lineage>
</organism>
<comment type="caution">
    <text evidence="15">The sequence shown here is derived from an EMBL/GenBank/DDBJ whole genome shotgun (WGS) entry which is preliminary data.</text>
</comment>
<sequence length="542" mass="60466">MRQLLKSGLLVMATQLSFLVFARKKASMTVQYLREFRGLHFVDRWSNTSKLLRVFEFKAYHFESFISSLLRVHFSVTSKSPIMPEVKQIPLGEVQKHKTKDDLWIIVHHNVYDVSKYLEDHPGGADALIEVAGEDSTVAFEDVGHSADARETMEGLLIGRIEGAPDDDDDDQGSRLPMPKPKENVQPGDSDFNSEAPLITAGRAAIKFAITGSAIFLGYELYARTPKIGWLHAQHGGFWKGVLLSSIATLSIAAGLGLYLEKTLGAKSKTPYSYPAHFKPSVHIAKPITKVKGYLKPEEYQNLPLVQKDKLSSNVFRYVFKLPSEKTILGLPIGQHITIRADIDGKTVSRSYTPVSNNSDPGELRLIIKCYPDGQLTGKYLQNLQVGDQIEVRGPKGAMRYRKGMVKEIGMVAGGTGITPMYQLIRAICEDPTDKTHVNLLYGNNTEEDILLRDKLDEFASKYPENFSVDYVLSKPPKDWKYGSGFVTKDLIEKKFPKPSEDSKALLCGPPGLVEAMKKNLVELGWDKPRAVSKLPDQVFSF</sequence>
<dbReference type="InterPro" id="IPR039261">
    <property type="entry name" value="FNR_nucleotide-bd"/>
</dbReference>
<evidence type="ECO:0000256" key="6">
    <source>
        <dbReference type="ARBA" id="ARBA00022723"/>
    </source>
</evidence>
<dbReference type="SUPFAM" id="SSF55856">
    <property type="entry name" value="Cytochrome b5-like heme/steroid binding domain"/>
    <property type="match status" value="1"/>
</dbReference>
<dbReference type="Pfam" id="PF00173">
    <property type="entry name" value="Cyt-b5"/>
    <property type="match status" value="1"/>
</dbReference>
<feature type="domain" description="Cytochrome b5 heme-binding" evidence="13">
    <location>
        <begin position="86"/>
        <end position="162"/>
    </location>
</feature>
<dbReference type="Pfam" id="PF00970">
    <property type="entry name" value="FAD_binding_6"/>
    <property type="match status" value="1"/>
</dbReference>
<keyword evidence="5" id="KW-0285">Flavoprotein</keyword>
<evidence type="ECO:0000256" key="11">
    <source>
        <dbReference type="SAM" id="MobiDB-lite"/>
    </source>
</evidence>
<dbReference type="PROSITE" id="PS00191">
    <property type="entry name" value="CYTOCHROME_B5_1"/>
    <property type="match status" value="1"/>
</dbReference>
<dbReference type="Gene3D" id="2.40.30.10">
    <property type="entry name" value="Translation factors"/>
    <property type="match status" value="1"/>
</dbReference>
<dbReference type="SMART" id="SM01117">
    <property type="entry name" value="Cyt-b5"/>
    <property type="match status" value="1"/>
</dbReference>
<dbReference type="Proteomes" id="UP001595075">
    <property type="component" value="Unassembled WGS sequence"/>
</dbReference>
<dbReference type="InterPro" id="IPR036400">
    <property type="entry name" value="Cyt_B5-like_heme/steroid_sf"/>
</dbReference>
<dbReference type="PANTHER" id="PTHR19370:SF178">
    <property type="entry name" value="CYTOCHROME-B5 REDUCTASE"/>
    <property type="match status" value="1"/>
</dbReference>
<feature type="signal peptide" evidence="12">
    <location>
        <begin position="1"/>
        <end position="22"/>
    </location>
</feature>
<evidence type="ECO:0000256" key="10">
    <source>
        <dbReference type="ARBA" id="ARBA00023136"/>
    </source>
</evidence>
<dbReference type="Gene3D" id="3.10.120.10">
    <property type="entry name" value="Cytochrome b5-like heme/steroid binding domain"/>
    <property type="match status" value="1"/>
</dbReference>
<keyword evidence="9" id="KW-0408">Iron</keyword>
<comment type="similarity">
    <text evidence="3">Belongs to the flavoprotein pyridine nucleotide cytochrome reductase family.</text>
</comment>
<evidence type="ECO:0000256" key="1">
    <source>
        <dbReference type="ARBA" id="ARBA00001974"/>
    </source>
</evidence>
<keyword evidence="10" id="KW-0472">Membrane</keyword>
<name>A0ABR4CHT6_9HELO</name>
<dbReference type="PROSITE" id="PS51384">
    <property type="entry name" value="FAD_FR"/>
    <property type="match status" value="1"/>
</dbReference>
<dbReference type="PANTHER" id="PTHR19370">
    <property type="entry name" value="NADH-CYTOCHROME B5 REDUCTASE"/>
    <property type="match status" value="1"/>
</dbReference>
<evidence type="ECO:0000313" key="15">
    <source>
        <dbReference type="EMBL" id="KAL2069530.1"/>
    </source>
</evidence>
<dbReference type="InterPro" id="IPR001433">
    <property type="entry name" value="OxRdtase_FAD/NAD-bd"/>
</dbReference>
<evidence type="ECO:0000256" key="4">
    <source>
        <dbReference type="ARBA" id="ARBA00022617"/>
    </source>
</evidence>
<dbReference type="InterPro" id="IPR001834">
    <property type="entry name" value="CBR-like"/>
</dbReference>
<keyword evidence="16" id="KW-1185">Reference proteome</keyword>
<evidence type="ECO:0000256" key="2">
    <source>
        <dbReference type="ARBA" id="ARBA00004370"/>
    </source>
</evidence>